<dbReference type="InterPro" id="IPR050508">
    <property type="entry name" value="Methyltransf_Superfamily"/>
</dbReference>
<reference evidence="2 4" key="1">
    <citation type="submission" date="2020-06" db="EMBL/GenBank/DDBJ databases">
        <title>Anoxygenic phototrophic Chloroflexota member uses a Type I reaction center.</title>
        <authorList>
            <person name="Tsuji J.M."/>
            <person name="Shaw N.A."/>
            <person name="Nagashima S."/>
            <person name="Venkiteswaran J."/>
            <person name="Schiff S.L."/>
            <person name="Hanada S."/>
            <person name="Tank M."/>
            <person name="Neufeld J.D."/>
        </authorList>
    </citation>
    <scope>NUCLEOTIDE SEQUENCE [LARGE SCALE GENOMIC DNA]</scope>
    <source>
        <strain evidence="2">L227-S17</strain>
    </source>
</reference>
<accession>A0A8T7M1N9</accession>
<dbReference type="InterPro" id="IPR029063">
    <property type="entry name" value="SAM-dependent_MTases_sf"/>
</dbReference>
<dbReference type="RefSeq" id="WP_341469749.1">
    <property type="nucleotide sequence ID" value="NZ_CP128399.1"/>
</dbReference>
<dbReference type="CDD" id="cd02440">
    <property type="entry name" value="AdoMet_MTases"/>
    <property type="match status" value="1"/>
</dbReference>
<dbReference type="GO" id="GO:0008168">
    <property type="term" value="F:methyltransferase activity"/>
    <property type="evidence" value="ECO:0007669"/>
    <property type="project" value="UniProtKB-KW"/>
</dbReference>
<dbReference type="SUPFAM" id="SSF53335">
    <property type="entry name" value="S-adenosyl-L-methionine-dependent methyltransferases"/>
    <property type="match status" value="1"/>
</dbReference>
<keyword evidence="5" id="KW-1185">Reference proteome</keyword>
<dbReference type="InterPro" id="IPR025714">
    <property type="entry name" value="Methyltranfer_dom"/>
</dbReference>
<dbReference type="Proteomes" id="UP001431572">
    <property type="component" value="Chromosome 1"/>
</dbReference>
<gene>
    <name evidence="2" type="ORF">HXX08_08995</name>
    <name evidence="3" type="ORF">OZ401_001143</name>
</gene>
<organism evidence="2 4">
    <name type="scientific">Candidatus Chlorohelix allophototropha</name>
    <dbReference type="NCBI Taxonomy" id="3003348"/>
    <lineage>
        <taxon>Bacteria</taxon>
        <taxon>Bacillati</taxon>
        <taxon>Chloroflexota</taxon>
        <taxon>Chloroflexia</taxon>
        <taxon>Candidatus Chloroheliales</taxon>
        <taxon>Candidatus Chloroheliaceae</taxon>
        <taxon>Candidatus Chlorohelix</taxon>
    </lineage>
</organism>
<sequence>MMAHTHETASKGNLVRWSKRYDAIFGHLLSGSEDRVIELAEIKTGATVLDLGCGPGSLTLKAKAHVGKTGKVFGIDAAPEMIELARKKAAEKGVEVGFQVSYAQELPFADATFDVVISRLVFHHLPGDLKRQALNEIQRVLKPGGRCLVVDFDLPSLPVVGGFLKHLLGSHAMPQTDVRNYAVLMKQADYQEVECDSTGRLLLAYAKGIKAQ</sequence>
<dbReference type="EMBL" id="CP128399">
    <property type="protein sequence ID" value="WJW67860.1"/>
    <property type="molecule type" value="Genomic_DNA"/>
</dbReference>
<dbReference type="Pfam" id="PF13847">
    <property type="entry name" value="Methyltransf_31"/>
    <property type="match status" value="1"/>
</dbReference>
<evidence type="ECO:0000259" key="1">
    <source>
        <dbReference type="Pfam" id="PF13847"/>
    </source>
</evidence>
<dbReference type="EMBL" id="JACATZ010000001">
    <property type="protein sequence ID" value="NWJ46000.1"/>
    <property type="molecule type" value="Genomic_DNA"/>
</dbReference>
<name>A0A8T7M1N9_9CHLR</name>
<evidence type="ECO:0000313" key="5">
    <source>
        <dbReference type="Proteomes" id="UP001431572"/>
    </source>
</evidence>
<evidence type="ECO:0000313" key="2">
    <source>
        <dbReference type="EMBL" id="NWJ46000.1"/>
    </source>
</evidence>
<reference evidence="3" key="2">
    <citation type="journal article" date="2024" name="Nature">
        <title>Anoxygenic phototroph of the Chloroflexota uses a type I reaction centre.</title>
        <authorList>
            <person name="Tsuji J.M."/>
            <person name="Shaw N.A."/>
            <person name="Nagashima S."/>
            <person name="Venkiteswaran J.J."/>
            <person name="Schiff S.L."/>
            <person name="Watanabe T."/>
            <person name="Fukui M."/>
            <person name="Hanada S."/>
            <person name="Tank M."/>
            <person name="Neufeld J.D."/>
        </authorList>
    </citation>
    <scope>NUCLEOTIDE SEQUENCE</scope>
    <source>
        <strain evidence="3">L227-S17</strain>
    </source>
</reference>
<feature type="domain" description="Methyltransferase" evidence="1">
    <location>
        <begin position="43"/>
        <end position="154"/>
    </location>
</feature>
<dbReference type="PANTHER" id="PTHR42912:SF93">
    <property type="entry name" value="N6-ADENOSINE-METHYLTRANSFERASE TMT1A"/>
    <property type="match status" value="1"/>
</dbReference>
<dbReference type="GO" id="GO:0032259">
    <property type="term" value="P:methylation"/>
    <property type="evidence" value="ECO:0007669"/>
    <property type="project" value="UniProtKB-KW"/>
</dbReference>
<dbReference type="AlphaFoldDB" id="A0A8T7M1N9"/>
<keyword evidence="2" id="KW-0489">Methyltransferase</keyword>
<keyword evidence="2" id="KW-0808">Transferase</keyword>
<evidence type="ECO:0000313" key="4">
    <source>
        <dbReference type="Proteomes" id="UP000521676"/>
    </source>
</evidence>
<dbReference type="PANTHER" id="PTHR42912">
    <property type="entry name" value="METHYLTRANSFERASE"/>
    <property type="match status" value="1"/>
</dbReference>
<evidence type="ECO:0000313" key="3">
    <source>
        <dbReference type="EMBL" id="WJW67860.1"/>
    </source>
</evidence>
<dbReference type="Gene3D" id="3.40.50.150">
    <property type="entry name" value="Vaccinia Virus protein VP39"/>
    <property type="match status" value="1"/>
</dbReference>
<protein>
    <submittedName>
        <fullName evidence="2">Class I SAM-dependent methyltransferase</fullName>
    </submittedName>
</protein>
<proteinExistence type="predicted"/>
<dbReference type="Proteomes" id="UP000521676">
    <property type="component" value="Unassembled WGS sequence"/>
</dbReference>